<organism evidence="12 13">
    <name type="scientific">Meganyctiphanes norvegica</name>
    <name type="common">Northern krill</name>
    <name type="synonym">Thysanopoda norvegica</name>
    <dbReference type="NCBI Taxonomy" id="48144"/>
    <lineage>
        <taxon>Eukaryota</taxon>
        <taxon>Metazoa</taxon>
        <taxon>Ecdysozoa</taxon>
        <taxon>Arthropoda</taxon>
        <taxon>Crustacea</taxon>
        <taxon>Multicrustacea</taxon>
        <taxon>Malacostraca</taxon>
        <taxon>Eumalacostraca</taxon>
        <taxon>Eucarida</taxon>
        <taxon>Euphausiacea</taxon>
        <taxon>Euphausiidae</taxon>
        <taxon>Meganyctiphanes</taxon>
    </lineage>
</organism>
<dbReference type="PANTHER" id="PTHR10075:SF100">
    <property type="entry name" value="FASCICLIN-2"/>
    <property type="match status" value="1"/>
</dbReference>
<keyword evidence="4" id="KW-0677">Repeat</keyword>
<accession>A0AAV2RYU4</accession>
<dbReference type="CDD" id="cd20956">
    <property type="entry name" value="IgI_4_Dscam"/>
    <property type="match status" value="1"/>
</dbReference>
<feature type="domain" description="Ig-like" evidence="10">
    <location>
        <begin position="388"/>
        <end position="480"/>
    </location>
</feature>
<keyword evidence="3" id="KW-0732">Signal</keyword>
<reference evidence="12 13" key="1">
    <citation type="submission" date="2024-05" db="EMBL/GenBank/DDBJ databases">
        <authorList>
            <person name="Wallberg A."/>
        </authorList>
    </citation>
    <scope>NUCLEOTIDE SEQUENCE [LARGE SCALE GENOMIC DNA]</scope>
</reference>
<dbReference type="SMART" id="SM00409">
    <property type="entry name" value="IG"/>
    <property type="match status" value="6"/>
</dbReference>
<dbReference type="InterPro" id="IPR007110">
    <property type="entry name" value="Ig-like_dom"/>
</dbReference>
<dbReference type="InterPro" id="IPR013783">
    <property type="entry name" value="Ig-like_fold"/>
</dbReference>
<dbReference type="PROSITE" id="PS50853">
    <property type="entry name" value="FN3"/>
    <property type="match status" value="1"/>
</dbReference>
<evidence type="ECO:0000256" key="7">
    <source>
        <dbReference type="ARBA" id="ARBA00023136"/>
    </source>
</evidence>
<dbReference type="InterPro" id="IPR036116">
    <property type="entry name" value="FN3_sf"/>
</dbReference>
<dbReference type="InterPro" id="IPR003598">
    <property type="entry name" value="Ig_sub2"/>
</dbReference>
<feature type="non-terminal residue" evidence="12">
    <location>
        <position position="698"/>
    </location>
</feature>
<sequence>MELVVLSSLSVSVTPPSATVDAGKTITLTCSVSGSPVKQIEWLKNGTPLQHRPNVNSRSLYNAKQLLVESLGEKDVGMYQCRAYGHHDSAVGTAVLSLGATVPVLSYRFIEQSLQPGPAVSLKCIASATPTPAITWDLDGWPLHHTDRLLLGQYVNMDGDVISHVNISSIRVSDGGLYRCKATNAIGNTVHSAHLNIYGPPMVRAMGEVTAVAGNMLVITCPVGGYPIHSITWYKEGRQLPLSLRQAVHSNGSFVISNVQRATDEGSYSCTASATHGLSSTQPVNIKVAVPPRILPFSPDNYLIEGSRLTVTCTVTEGDLPLTIAWSKDGQQLSKSATDISVDAWGDFNSHLTIAHMKSHHAGNYSCTAQNKADFATQTLSIYVNVPPRWVLEPEDASAISGTSILMPCQADGFPIPSVVWKKEGASVGSYHDFVSSVGIQQLSNGSLLLTSVKKEEQGRYLCEANNGIGAGLSKVVQINVHAPPQFSENHENVSVGTGGPATLLCPVTGDQPMKAIWYKNGLTINGNYRYSLRESSVGIGGRRVSLGSGSGGVQRVFQLVLSAVGREDGGEYTCTVTNTHGQATRTILLIVQEPPESPRNLKVIEKGSRFLQISWEAPLDGNSPITKYRLLHSQKDTSVTSGSITSKESVIGGSETSYLLKGLLPATQYVLKLFAHNALGSSKPSQNLVIFVRNEPP</sequence>
<feature type="domain" description="Ig-like" evidence="10">
    <location>
        <begin position="200"/>
        <end position="285"/>
    </location>
</feature>
<dbReference type="PROSITE" id="PS50835">
    <property type="entry name" value="IG_LIKE"/>
    <property type="match status" value="6"/>
</dbReference>
<dbReference type="SUPFAM" id="SSF48726">
    <property type="entry name" value="Immunoglobulin"/>
    <property type="match status" value="6"/>
</dbReference>
<keyword evidence="8" id="KW-1015">Disulfide bond</keyword>
<feature type="domain" description="Ig-like" evidence="10">
    <location>
        <begin position="9"/>
        <end position="97"/>
    </location>
</feature>
<evidence type="ECO:0000256" key="3">
    <source>
        <dbReference type="ARBA" id="ARBA00022729"/>
    </source>
</evidence>
<dbReference type="SUPFAM" id="SSF49265">
    <property type="entry name" value="Fibronectin type III"/>
    <property type="match status" value="1"/>
</dbReference>
<dbReference type="Gene3D" id="2.60.40.10">
    <property type="entry name" value="Immunoglobulins"/>
    <property type="match status" value="7"/>
</dbReference>
<dbReference type="AlphaFoldDB" id="A0AAV2RYU4"/>
<comment type="caution">
    <text evidence="12">The sequence shown here is derived from an EMBL/GenBank/DDBJ whole genome shotgun (WGS) entry which is preliminary data.</text>
</comment>
<feature type="domain" description="Fibronectin type-III" evidence="11">
    <location>
        <begin position="598"/>
        <end position="698"/>
    </location>
</feature>
<dbReference type="GO" id="GO:0007411">
    <property type="term" value="P:axon guidance"/>
    <property type="evidence" value="ECO:0007669"/>
    <property type="project" value="TreeGrafter"/>
</dbReference>
<keyword evidence="9" id="KW-0393">Immunoglobulin domain</keyword>
<evidence type="ECO:0000313" key="12">
    <source>
        <dbReference type="EMBL" id="CAL4147451.1"/>
    </source>
</evidence>
<evidence type="ECO:0000256" key="6">
    <source>
        <dbReference type="ARBA" id="ARBA00022989"/>
    </source>
</evidence>
<dbReference type="SMART" id="SM00408">
    <property type="entry name" value="IGc2"/>
    <property type="match status" value="6"/>
</dbReference>
<gene>
    <name evidence="12" type="ORF">MNOR_LOCUS30033</name>
</gene>
<name>A0AAV2RYU4_MEGNR</name>
<dbReference type="EMBL" id="CAXKWB010035890">
    <property type="protein sequence ID" value="CAL4147451.1"/>
    <property type="molecule type" value="Genomic_DNA"/>
</dbReference>
<evidence type="ECO:0000256" key="5">
    <source>
        <dbReference type="ARBA" id="ARBA00022889"/>
    </source>
</evidence>
<dbReference type="FunFam" id="2.60.40.10:FF:000104">
    <property type="entry name" value="Down syndrome cell adhesion molecule b"/>
    <property type="match status" value="1"/>
</dbReference>
<dbReference type="FunFam" id="2.60.40.10:FF:000333">
    <property type="entry name" value="Down syndrome cell adhesion molecule"/>
    <property type="match status" value="1"/>
</dbReference>
<dbReference type="InterPro" id="IPR003599">
    <property type="entry name" value="Ig_sub"/>
</dbReference>
<dbReference type="GO" id="GO:0007156">
    <property type="term" value="P:homophilic cell adhesion via plasma membrane adhesion molecules"/>
    <property type="evidence" value="ECO:0007669"/>
    <property type="project" value="TreeGrafter"/>
</dbReference>
<evidence type="ECO:0000313" key="13">
    <source>
        <dbReference type="Proteomes" id="UP001497623"/>
    </source>
</evidence>
<feature type="domain" description="Ig-like" evidence="10">
    <location>
        <begin position="485"/>
        <end position="591"/>
    </location>
</feature>
<dbReference type="Pfam" id="PF13927">
    <property type="entry name" value="Ig_3"/>
    <property type="match status" value="5"/>
</dbReference>
<comment type="subcellular location">
    <subcellularLocation>
        <location evidence="1">Membrane</location>
        <topology evidence="1">Single-pass type I membrane protein</topology>
    </subcellularLocation>
</comment>
<keyword evidence="13" id="KW-1185">Reference proteome</keyword>
<dbReference type="InterPro" id="IPR036179">
    <property type="entry name" value="Ig-like_dom_sf"/>
</dbReference>
<dbReference type="Proteomes" id="UP001497623">
    <property type="component" value="Unassembled WGS sequence"/>
</dbReference>
<dbReference type="InterPro" id="IPR003961">
    <property type="entry name" value="FN3_dom"/>
</dbReference>
<dbReference type="GO" id="GO:0005886">
    <property type="term" value="C:plasma membrane"/>
    <property type="evidence" value="ECO:0007669"/>
    <property type="project" value="TreeGrafter"/>
</dbReference>
<dbReference type="Pfam" id="PF07679">
    <property type="entry name" value="I-set"/>
    <property type="match status" value="1"/>
</dbReference>
<evidence type="ECO:0008006" key="14">
    <source>
        <dbReference type="Google" id="ProtNLM"/>
    </source>
</evidence>
<protein>
    <recommendedName>
        <fullName evidence="14">Down syndrome cell adhesion molecule-like protein Dscam2</fullName>
    </recommendedName>
</protein>
<keyword evidence="7" id="KW-0472">Membrane</keyword>
<keyword evidence="5" id="KW-0130">Cell adhesion</keyword>
<evidence type="ECO:0000256" key="4">
    <source>
        <dbReference type="ARBA" id="ARBA00022737"/>
    </source>
</evidence>
<dbReference type="PANTHER" id="PTHR10075">
    <property type="entry name" value="BASIGIN RELATED"/>
    <property type="match status" value="1"/>
</dbReference>
<evidence type="ECO:0000256" key="9">
    <source>
        <dbReference type="ARBA" id="ARBA00023319"/>
    </source>
</evidence>
<dbReference type="CDD" id="cd20958">
    <property type="entry name" value="IgI_5_Dscam"/>
    <property type="match status" value="1"/>
</dbReference>
<keyword evidence="6" id="KW-1133">Transmembrane helix</keyword>
<evidence type="ECO:0000259" key="11">
    <source>
        <dbReference type="PROSITE" id="PS50853"/>
    </source>
</evidence>
<dbReference type="GO" id="GO:0070593">
    <property type="term" value="P:dendrite self-avoidance"/>
    <property type="evidence" value="ECO:0007669"/>
    <property type="project" value="TreeGrafter"/>
</dbReference>
<dbReference type="InterPro" id="IPR013098">
    <property type="entry name" value="Ig_I-set"/>
</dbReference>
<evidence type="ECO:0000256" key="1">
    <source>
        <dbReference type="ARBA" id="ARBA00004479"/>
    </source>
</evidence>
<dbReference type="FunFam" id="2.60.40.10:FF:000017">
    <property type="entry name" value="Down syndrome cell adhesion molecule b"/>
    <property type="match status" value="1"/>
</dbReference>
<dbReference type="GO" id="GO:0098632">
    <property type="term" value="F:cell-cell adhesion mediator activity"/>
    <property type="evidence" value="ECO:0007669"/>
    <property type="project" value="TreeGrafter"/>
</dbReference>
<evidence type="ECO:0000256" key="8">
    <source>
        <dbReference type="ARBA" id="ARBA00023157"/>
    </source>
</evidence>
<keyword evidence="2" id="KW-0812">Transmembrane</keyword>
<feature type="domain" description="Ig-like" evidence="10">
    <location>
        <begin position="292"/>
        <end position="381"/>
    </location>
</feature>
<dbReference type="SMART" id="SM00060">
    <property type="entry name" value="FN3"/>
    <property type="match status" value="1"/>
</dbReference>
<proteinExistence type="predicted"/>
<evidence type="ECO:0000259" key="10">
    <source>
        <dbReference type="PROSITE" id="PS50835"/>
    </source>
</evidence>
<dbReference type="CDD" id="cd00063">
    <property type="entry name" value="FN3"/>
    <property type="match status" value="1"/>
</dbReference>
<evidence type="ECO:0000256" key="2">
    <source>
        <dbReference type="ARBA" id="ARBA00022692"/>
    </source>
</evidence>
<dbReference type="GO" id="GO:0030424">
    <property type="term" value="C:axon"/>
    <property type="evidence" value="ECO:0007669"/>
    <property type="project" value="TreeGrafter"/>
</dbReference>
<feature type="domain" description="Ig-like" evidence="10">
    <location>
        <begin position="103"/>
        <end position="196"/>
    </location>
</feature>
<dbReference type="Pfam" id="PF00041">
    <property type="entry name" value="fn3"/>
    <property type="match status" value="1"/>
</dbReference>